<evidence type="ECO:0000259" key="10">
    <source>
        <dbReference type="SMART" id="SM00849"/>
    </source>
</evidence>
<dbReference type="PANTHER" id="PTHR43705:SF1">
    <property type="entry name" value="HYDROXYACYLGLUTATHIONE HYDROLASE GLOB"/>
    <property type="match status" value="1"/>
</dbReference>
<accession>A0A176WGY1</accession>
<comment type="caution">
    <text evidence="11">The sequence shown here is derived from an EMBL/GenBank/DDBJ whole genome shotgun (WGS) entry which is preliminary data.</text>
</comment>
<keyword evidence="6" id="KW-0479">Metal-binding</keyword>
<dbReference type="GO" id="GO:0004416">
    <property type="term" value="F:hydroxyacylglutathione hydrolase activity"/>
    <property type="evidence" value="ECO:0007669"/>
    <property type="project" value="UniProtKB-EC"/>
</dbReference>
<comment type="catalytic activity">
    <reaction evidence="1">
        <text>an S-(2-hydroxyacyl)glutathione + H2O = a 2-hydroxy carboxylate + glutathione + H(+)</text>
        <dbReference type="Rhea" id="RHEA:21864"/>
        <dbReference type="ChEBI" id="CHEBI:15377"/>
        <dbReference type="ChEBI" id="CHEBI:15378"/>
        <dbReference type="ChEBI" id="CHEBI:57925"/>
        <dbReference type="ChEBI" id="CHEBI:58896"/>
        <dbReference type="ChEBI" id="CHEBI:71261"/>
        <dbReference type="EC" id="3.1.2.6"/>
    </reaction>
</comment>
<comment type="pathway">
    <text evidence="3">Secondary metabolite metabolism; methylglyoxal degradation; (R)-lactate from methylglyoxal: step 2/2.</text>
</comment>
<dbReference type="CDD" id="cd07723">
    <property type="entry name" value="hydroxyacylglutathione_hydrolase_MBL-fold"/>
    <property type="match status" value="1"/>
</dbReference>
<evidence type="ECO:0000256" key="4">
    <source>
        <dbReference type="ARBA" id="ARBA00006759"/>
    </source>
</evidence>
<evidence type="ECO:0000313" key="12">
    <source>
        <dbReference type="Proteomes" id="UP000077202"/>
    </source>
</evidence>
<sequence>MAAVAQISLLRGSAPLSRLSLKVNRAFSFCGFPQTAGLHRSLQQVGFGEMPSFYSNSAAPGNSSGLHTRKQRFSTNVVTSRLQIDMAPHLLCRISAGAMWGVHQVPCLVDNYAYLLHDVNARVTAVVDPSAAGPVIRALNEKGLSLDFILNTHHHWDHTGGNVELKRKYNAKVVGPRADEGRIPEIDISLREGECWKLGEHVMHVLDTPGHTRGHVTFYFPDSGAVFTGDTLFSMGCGRLFEGTPEQMWNSLSKICHLPDETLVYCGHEYTLVPTSLGEEKSFNPFLRPFSQELRKSVHLNSSASDVETFAAVRLAKDRYQFSVPALGPGVCRHGMNRGARFDTKMHEMMAEIRKDWRAVCLRRT</sequence>
<comment type="cofactor">
    <cofactor evidence="2">
        <name>Zn(2+)</name>
        <dbReference type="ChEBI" id="CHEBI:29105"/>
    </cofactor>
</comment>
<evidence type="ECO:0000256" key="5">
    <source>
        <dbReference type="ARBA" id="ARBA00011917"/>
    </source>
</evidence>
<dbReference type="HAMAP" id="MF_01374">
    <property type="entry name" value="Glyoxalase_2"/>
    <property type="match status" value="1"/>
</dbReference>
<evidence type="ECO:0000256" key="9">
    <source>
        <dbReference type="ARBA" id="ARBA00031044"/>
    </source>
</evidence>
<dbReference type="PANTHER" id="PTHR43705">
    <property type="entry name" value="HYDROXYACYLGLUTATHIONE HYDROLASE"/>
    <property type="match status" value="1"/>
</dbReference>
<name>A0A176WGY1_MARPO</name>
<comment type="similarity">
    <text evidence="4">Belongs to the metallo-beta-lactamase superfamily. Glyoxalase II family.</text>
</comment>
<gene>
    <name evidence="11" type="ORF">AXG93_2788s1030</name>
</gene>
<dbReference type="GO" id="GO:0019243">
    <property type="term" value="P:methylglyoxal catabolic process to D-lactate via S-lactoyl-glutathione"/>
    <property type="evidence" value="ECO:0007669"/>
    <property type="project" value="InterPro"/>
</dbReference>
<dbReference type="Gene3D" id="3.60.15.10">
    <property type="entry name" value="Ribonuclease Z/Hydroxyacylglutathione hydrolase-like"/>
    <property type="match status" value="1"/>
</dbReference>
<feature type="domain" description="Metallo-beta-lactamase" evidence="10">
    <location>
        <begin position="110"/>
        <end position="268"/>
    </location>
</feature>
<keyword evidence="12" id="KW-1185">Reference proteome</keyword>
<dbReference type="NCBIfam" id="TIGR03413">
    <property type="entry name" value="GSH_gloB"/>
    <property type="match status" value="1"/>
</dbReference>
<dbReference type="InterPro" id="IPR035680">
    <property type="entry name" value="Clx_II_MBL"/>
</dbReference>
<evidence type="ECO:0000256" key="7">
    <source>
        <dbReference type="ARBA" id="ARBA00022801"/>
    </source>
</evidence>
<protein>
    <recommendedName>
        <fullName evidence="5">hydroxyacylglutathione hydrolase</fullName>
        <ecNumber evidence="5">3.1.2.6</ecNumber>
    </recommendedName>
    <alternativeName>
        <fullName evidence="9">Glyoxalase II</fullName>
    </alternativeName>
</protein>
<dbReference type="Proteomes" id="UP000077202">
    <property type="component" value="Unassembled WGS sequence"/>
</dbReference>
<evidence type="ECO:0000256" key="1">
    <source>
        <dbReference type="ARBA" id="ARBA00001623"/>
    </source>
</evidence>
<dbReference type="Pfam" id="PF00753">
    <property type="entry name" value="Lactamase_B"/>
    <property type="match status" value="1"/>
</dbReference>
<dbReference type="InterPro" id="IPR036866">
    <property type="entry name" value="RibonucZ/Hydroxyglut_hydro"/>
</dbReference>
<evidence type="ECO:0000313" key="11">
    <source>
        <dbReference type="EMBL" id="OAE31863.1"/>
    </source>
</evidence>
<dbReference type="GO" id="GO:0046872">
    <property type="term" value="F:metal ion binding"/>
    <property type="evidence" value="ECO:0007669"/>
    <property type="project" value="UniProtKB-KW"/>
</dbReference>
<dbReference type="Pfam" id="PF16123">
    <property type="entry name" value="HAGH_C"/>
    <property type="match status" value="1"/>
</dbReference>
<dbReference type="AlphaFoldDB" id="A0A176WGY1"/>
<dbReference type="InterPro" id="IPR050110">
    <property type="entry name" value="Glyoxalase_II_hydrolase"/>
</dbReference>
<dbReference type="InterPro" id="IPR032282">
    <property type="entry name" value="HAGH_C"/>
</dbReference>
<keyword evidence="8" id="KW-0862">Zinc</keyword>
<dbReference type="InterPro" id="IPR001279">
    <property type="entry name" value="Metallo-B-lactamas"/>
</dbReference>
<dbReference type="EMBL" id="LVLJ01000956">
    <property type="protein sequence ID" value="OAE31863.1"/>
    <property type="molecule type" value="Genomic_DNA"/>
</dbReference>
<dbReference type="EC" id="3.1.2.6" evidence="5"/>
<evidence type="ECO:0000256" key="2">
    <source>
        <dbReference type="ARBA" id="ARBA00001947"/>
    </source>
</evidence>
<dbReference type="InterPro" id="IPR017782">
    <property type="entry name" value="Hydroxyacylglutathione_Hdrlase"/>
</dbReference>
<proteinExistence type="inferred from homology"/>
<organism evidence="11 12">
    <name type="scientific">Marchantia polymorpha subsp. ruderalis</name>
    <dbReference type="NCBI Taxonomy" id="1480154"/>
    <lineage>
        <taxon>Eukaryota</taxon>
        <taxon>Viridiplantae</taxon>
        <taxon>Streptophyta</taxon>
        <taxon>Embryophyta</taxon>
        <taxon>Marchantiophyta</taxon>
        <taxon>Marchantiopsida</taxon>
        <taxon>Marchantiidae</taxon>
        <taxon>Marchantiales</taxon>
        <taxon>Marchantiaceae</taxon>
        <taxon>Marchantia</taxon>
    </lineage>
</organism>
<dbReference type="SMART" id="SM00849">
    <property type="entry name" value="Lactamase_B"/>
    <property type="match status" value="1"/>
</dbReference>
<evidence type="ECO:0000256" key="3">
    <source>
        <dbReference type="ARBA" id="ARBA00004963"/>
    </source>
</evidence>
<dbReference type="SUPFAM" id="SSF56281">
    <property type="entry name" value="Metallo-hydrolase/oxidoreductase"/>
    <property type="match status" value="1"/>
</dbReference>
<evidence type="ECO:0000256" key="8">
    <source>
        <dbReference type="ARBA" id="ARBA00022833"/>
    </source>
</evidence>
<reference evidence="11" key="1">
    <citation type="submission" date="2016-03" db="EMBL/GenBank/DDBJ databases">
        <title>Mechanisms controlling the formation of the plant cell surface in tip-growing cells are functionally conserved among land plants.</title>
        <authorList>
            <person name="Honkanen S."/>
            <person name="Jones V.A."/>
            <person name="Morieri G."/>
            <person name="Champion C."/>
            <person name="Hetherington A.J."/>
            <person name="Kelly S."/>
            <person name="Saint-Marcoux D."/>
            <person name="Proust H."/>
            <person name="Prescott H."/>
            <person name="Dolan L."/>
        </authorList>
    </citation>
    <scope>NUCLEOTIDE SEQUENCE [LARGE SCALE GENOMIC DNA]</scope>
    <source>
        <tissue evidence="11">Whole gametophyte</tissue>
    </source>
</reference>
<evidence type="ECO:0000256" key="6">
    <source>
        <dbReference type="ARBA" id="ARBA00022723"/>
    </source>
</evidence>
<keyword evidence="7" id="KW-0378">Hydrolase</keyword>